<evidence type="ECO:0000313" key="2">
    <source>
        <dbReference type="Proteomes" id="UP001172386"/>
    </source>
</evidence>
<dbReference type="Proteomes" id="UP001172386">
    <property type="component" value="Unassembled WGS sequence"/>
</dbReference>
<sequence>MRLLSPLAAACLLALAAAPAQAEVFINELHYDDSTAAGDVGEAIEVVATAGEDLSGYRLYLYNGSNPSAATVYANNPVPAGTAAGCGSASIAVVNYPTNGLQNGPNDGIALVDASGKVVQFLSYEGAITASGGPAAGMTSQNIPVAETNSTAPGTSLQLTGNGSQYAHFTWAESAKQTFGSCNNGQTFSGGGTPGPNTPPSVSTTTPAQGSSTFPAAADLEVVFSETVNLASGAFALSCGTSGSVPLTYPASGRNVKLSTNTALVAGEACRFDIRAARITDLQGAHPAADSRIAFTVATTGGNPDPGNPGVPAGYYSRVNTSSPSQLRCSLHATIKGHTAYPYSGSGTSTWTILEIADEDPNNSGRILDAYRNRSYAKVTDRAGSGSGLKYNREHTWPNSLGFASTTGDKGLPYAPYTDTHMLYLTDAQWNADRGNKPFGKCDANCGERATEANNGQGGGSGGYPGNSNWVRTPDGNTGTFEVWGKRKGDMARAVMYMAIRYEGGKDAATGQSEPDLELTDDRSRIVKTSSSPAYMGLLSTLIDWHLSDPPDDAERARNDVVYSFQGNRNPFIDHPEWATPALGPLPPPGPDPAAALYSTVMSTVDPVLLLLTTCPDRASAERITHALVGERLAACVTRLDGAQSTYRWQGEVTTDSELQLLVKTTASRVDDAIARIVELHPYELPECIAVETRAGLPTLIARGAALCALLWLSLPAFALDEKDLLPVDQAFALTATAPERGQVQLQFKIAPGYYLYRHRTSVKADPAFNAGALQMPRGDKHHDDFFGEVETYRERLQATLPGTPTEAAGTISLEVRYQGCADAGVCYPPQKRVVQVTLPGAGAQATAPAARPAGASPFNNPLAGAGNSGGLRLPGAASNSQALPLPSEQAFGFDAIASDGNTLLLRFSPAPGYYLYRDRTSLKLEGSTGVLADKPRWPAAQSHRDEHFGDVSVYFNQVEVPLPLRRSVTDAVDSTLVVTFQGCQTDGICYPPMTRRVKLSIPAGKVNASADQVPPRNEVISPLPAANGAPREAANGAPLRLLPTVPNDDAAAPATVGGEDAGNEFAPDARGDNALRTRPPASTPNPDRSFVWVLLLAL</sequence>
<proteinExistence type="predicted"/>
<accession>A0ACC2ZQG5</accession>
<dbReference type="EMBL" id="JAPDRQ010000436">
    <property type="protein sequence ID" value="KAJ9649810.1"/>
    <property type="molecule type" value="Genomic_DNA"/>
</dbReference>
<keyword evidence="2" id="KW-1185">Reference proteome</keyword>
<protein>
    <submittedName>
        <fullName evidence="1">Uncharacterized protein</fullName>
    </submittedName>
</protein>
<name>A0ACC2ZQG5_9EURO</name>
<organism evidence="1 2">
    <name type="scientific">Neophaeococcomyces mojaviensis</name>
    <dbReference type="NCBI Taxonomy" id="3383035"/>
    <lineage>
        <taxon>Eukaryota</taxon>
        <taxon>Fungi</taxon>
        <taxon>Dikarya</taxon>
        <taxon>Ascomycota</taxon>
        <taxon>Pezizomycotina</taxon>
        <taxon>Eurotiomycetes</taxon>
        <taxon>Chaetothyriomycetidae</taxon>
        <taxon>Chaetothyriales</taxon>
        <taxon>Chaetothyriales incertae sedis</taxon>
        <taxon>Neophaeococcomyces</taxon>
    </lineage>
</organism>
<evidence type="ECO:0000313" key="1">
    <source>
        <dbReference type="EMBL" id="KAJ9649810.1"/>
    </source>
</evidence>
<gene>
    <name evidence="1" type="ORF">H2198_010860</name>
</gene>
<feature type="non-terminal residue" evidence="1">
    <location>
        <position position="1099"/>
    </location>
</feature>
<comment type="caution">
    <text evidence="1">The sequence shown here is derived from an EMBL/GenBank/DDBJ whole genome shotgun (WGS) entry which is preliminary data.</text>
</comment>
<reference evidence="1" key="1">
    <citation type="submission" date="2022-10" db="EMBL/GenBank/DDBJ databases">
        <title>Culturing micro-colonial fungi from biological soil crusts in the Mojave desert and describing Neophaeococcomyces mojavensis, and introducing the new genera and species Taxawa tesnikishii.</title>
        <authorList>
            <person name="Kurbessoian T."/>
            <person name="Stajich J.E."/>
        </authorList>
    </citation>
    <scope>NUCLEOTIDE SEQUENCE</scope>
    <source>
        <strain evidence="1">JES_112</strain>
    </source>
</reference>